<dbReference type="InterPro" id="IPR014710">
    <property type="entry name" value="RmlC-like_jellyroll"/>
</dbReference>
<dbReference type="InterPro" id="IPR011051">
    <property type="entry name" value="RmlC_Cupin_sf"/>
</dbReference>
<dbReference type="PANTHER" id="PTHR37694">
    <property type="entry name" value="SLR8022 PROTEIN"/>
    <property type="match status" value="1"/>
</dbReference>
<dbReference type="Pfam" id="PF07883">
    <property type="entry name" value="Cupin_2"/>
    <property type="match status" value="1"/>
</dbReference>
<dbReference type="Gene3D" id="2.60.120.10">
    <property type="entry name" value="Jelly Rolls"/>
    <property type="match status" value="1"/>
</dbReference>
<dbReference type="SUPFAM" id="SSF51182">
    <property type="entry name" value="RmlC-like cupins"/>
    <property type="match status" value="1"/>
</dbReference>
<organism evidence="2 3">
    <name type="scientific">Aedoeadaptatus nemausensis</name>
    <dbReference type="NCBI Taxonomy" id="2582829"/>
    <lineage>
        <taxon>Bacteria</taxon>
        <taxon>Bacillati</taxon>
        <taxon>Bacillota</taxon>
        <taxon>Tissierellia</taxon>
        <taxon>Tissierellales</taxon>
        <taxon>Peptoniphilaceae</taxon>
        <taxon>Aedoeadaptatus</taxon>
    </lineage>
</organism>
<dbReference type="Proteomes" id="UP000586454">
    <property type="component" value="Unassembled WGS sequence"/>
</dbReference>
<dbReference type="CDD" id="cd02230">
    <property type="entry name" value="cupin_HP0902-like"/>
    <property type="match status" value="1"/>
</dbReference>
<dbReference type="RefSeq" id="WP_180500647.1">
    <property type="nucleotide sequence ID" value="NZ_CAIJCS010000026.1"/>
</dbReference>
<accession>A0A6V6Y6L4</accession>
<dbReference type="AlphaFoldDB" id="A0A6V6Y6L4"/>
<comment type="caution">
    <text evidence="2">The sequence shown here is derived from an EMBL/GenBank/DDBJ whole genome shotgun (WGS) entry which is preliminary data.</text>
</comment>
<evidence type="ECO:0000313" key="3">
    <source>
        <dbReference type="Proteomes" id="UP000586454"/>
    </source>
</evidence>
<dbReference type="PANTHER" id="PTHR37694:SF1">
    <property type="entry name" value="SLR8022 PROTEIN"/>
    <property type="match status" value="1"/>
</dbReference>
<dbReference type="InterPro" id="IPR013096">
    <property type="entry name" value="Cupin_2"/>
</dbReference>
<evidence type="ECO:0000259" key="1">
    <source>
        <dbReference type="Pfam" id="PF07883"/>
    </source>
</evidence>
<proteinExistence type="predicted"/>
<protein>
    <submittedName>
        <fullName evidence="2">Cupin domain protein</fullName>
    </submittedName>
</protein>
<gene>
    <name evidence="2" type="ORF">PEPNEM18_01441</name>
</gene>
<sequence length="107" mass="11833">MNISFKGGDVATLKELIDYEEKTVAKREILSNDAMKLILMAFDGDEKLSPHRAPADAVLTVLEGEAKVNYEGEDHELKVGDLMYFEEGGLHSVEAQGKMKMALMLMA</sequence>
<keyword evidence="3" id="KW-1185">Reference proteome</keyword>
<reference evidence="2 3" key="1">
    <citation type="submission" date="2020-06" db="EMBL/GenBank/DDBJ databases">
        <authorList>
            <person name="Criscuolo A."/>
        </authorList>
    </citation>
    <scope>NUCLEOTIDE SEQUENCE [LARGE SCALE GENOMIC DNA]</scope>
    <source>
        <strain evidence="2">1804121828</strain>
    </source>
</reference>
<evidence type="ECO:0000313" key="2">
    <source>
        <dbReference type="EMBL" id="CAC9935156.1"/>
    </source>
</evidence>
<name>A0A6V6Y6L4_9FIRM</name>
<feature type="domain" description="Cupin type-2" evidence="1">
    <location>
        <begin position="40"/>
        <end position="103"/>
    </location>
</feature>
<dbReference type="EMBL" id="CAIJCS010000026">
    <property type="protein sequence ID" value="CAC9935156.1"/>
    <property type="molecule type" value="Genomic_DNA"/>
</dbReference>